<dbReference type="RefSeq" id="WP_345272635.1">
    <property type="nucleotide sequence ID" value="NZ_BAABJH010000001.1"/>
</dbReference>
<dbReference type="Pfam" id="PF07883">
    <property type="entry name" value="Cupin_2"/>
    <property type="match status" value="1"/>
</dbReference>
<protein>
    <submittedName>
        <fullName evidence="2">Cupin domain-containing protein</fullName>
    </submittedName>
</protein>
<proteinExistence type="predicted"/>
<dbReference type="InterPro" id="IPR025499">
    <property type="entry name" value="KdgF"/>
</dbReference>
<dbReference type="InterPro" id="IPR011051">
    <property type="entry name" value="RmlC_Cupin_sf"/>
</dbReference>
<evidence type="ECO:0000259" key="1">
    <source>
        <dbReference type="Pfam" id="PF07883"/>
    </source>
</evidence>
<dbReference type="SUPFAM" id="SSF51182">
    <property type="entry name" value="RmlC-like cupins"/>
    <property type="match status" value="1"/>
</dbReference>
<comment type="caution">
    <text evidence="2">The sequence shown here is derived from an EMBL/GenBank/DDBJ whole genome shotgun (WGS) entry which is preliminary data.</text>
</comment>
<dbReference type="Proteomes" id="UP001500433">
    <property type="component" value="Unassembled WGS sequence"/>
</dbReference>
<evidence type="ECO:0000313" key="2">
    <source>
        <dbReference type="EMBL" id="GAA4886361.1"/>
    </source>
</evidence>
<keyword evidence="3" id="KW-1185">Reference proteome</keyword>
<dbReference type="PIRSF" id="PIRSF029883">
    <property type="entry name" value="KdgF"/>
    <property type="match status" value="1"/>
</dbReference>
<dbReference type="EMBL" id="BAABJH010000001">
    <property type="protein sequence ID" value="GAA4886361.1"/>
    <property type="molecule type" value="Genomic_DNA"/>
</dbReference>
<dbReference type="InterPro" id="IPR013096">
    <property type="entry name" value="Cupin_2"/>
</dbReference>
<dbReference type="Gene3D" id="2.60.120.10">
    <property type="entry name" value="Jelly Rolls"/>
    <property type="match status" value="1"/>
</dbReference>
<dbReference type="CDD" id="cd02238">
    <property type="entry name" value="cupin_KdgF"/>
    <property type="match status" value="1"/>
</dbReference>
<organism evidence="2 3">
    <name type="scientific">Flaviramulus aquimarinus</name>
    <dbReference type="NCBI Taxonomy" id="1170456"/>
    <lineage>
        <taxon>Bacteria</taxon>
        <taxon>Pseudomonadati</taxon>
        <taxon>Bacteroidota</taxon>
        <taxon>Flavobacteriia</taxon>
        <taxon>Flavobacteriales</taxon>
        <taxon>Flavobacteriaceae</taxon>
        <taxon>Flaviramulus</taxon>
    </lineage>
</organism>
<reference evidence="3" key="1">
    <citation type="journal article" date="2019" name="Int. J. Syst. Evol. Microbiol.">
        <title>The Global Catalogue of Microorganisms (GCM) 10K type strain sequencing project: providing services to taxonomists for standard genome sequencing and annotation.</title>
        <authorList>
            <consortium name="The Broad Institute Genomics Platform"/>
            <consortium name="The Broad Institute Genome Sequencing Center for Infectious Disease"/>
            <person name="Wu L."/>
            <person name="Ma J."/>
        </authorList>
    </citation>
    <scope>NUCLEOTIDE SEQUENCE [LARGE SCALE GENOMIC DNA]</scope>
    <source>
        <strain evidence="3">JCM 18274</strain>
    </source>
</reference>
<evidence type="ECO:0000313" key="3">
    <source>
        <dbReference type="Proteomes" id="UP001500433"/>
    </source>
</evidence>
<dbReference type="PANTHER" id="PTHR40112:SF1">
    <property type="entry name" value="H2HPP ISOMERASE"/>
    <property type="match status" value="1"/>
</dbReference>
<gene>
    <name evidence="2" type="ORF">GCM10023311_06720</name>
</gene>
<accession>A0ABP9EV77</accession>
<feature type="domain" description="Cupin type-2" evidence="1">
    <location>
        <begin position="31"/>
        <end position="93"/>
    </location>
</feature>
<name>A0ABP9EV77_9FLAO</name>
<sequence length="105" mass="11424">MTHQFSDIAEKDLVAGIKGKYVHTDNNTVGLINIEEGAVLPAHSHIHEQITQVISGKLEMTIDGITQVLEVGSITVIPSNAIHSANALTNCVVIDTFFPVREDYK</sequence>
<dbReference type="InterPro" id="IPR052535">
    <property type="entry name" value="Bacilysin_H2HPP_isomerase"/>
</dbReference>
<dbReference type="InterPro" id="IPR014710">
    <property type="entry name" value="RmlC-like_jellyroll"/>
</dbReference>
<dbReference type="PANTHER" id="PTHR40112">
    <property type="entry name" value="H2HPP ISOMERASE"/>
    <property type="match status" value="1"/>
</dbReference>